<keyword evidence="6" id="KW-0503">Monooxygenase</keyword>
<proteinExistence type="inferred from homology"/>
<feature type="region of interest" description="Disordered" evidence="7">
    <location>
        <begin position="1"/>
        <end position="20"/>
    </location>
</feature>
<comment type="similarity">
    <text evidence="1">Belongs to the cytochrome P450 family.</text>
</comment>
<evidence type="ECO:0000256" key="7">
    <source>
        <dbReference type="SAM" id="MobiDB-lite"/>
    </source>
</evidence>
<accession>A0ABW7TQC7</accession>
<keyword evidence="5" id="KW-0408">Iron</keyword>
<name>A0ABW7TQC7_9NOCA</name>
<dbReference type="RefSeq" id="WP_306306598.1">
    <property type="nucleotide sequence ID" value="NZ_JBIRUQ010000003.1"/>
</dbReference>
<evidence type="ECO:0000313" key="9">
    <source>
        <dbReference type="Proteomes" id="UP001611263"/>
    </source>
</evidence>
<feature type="compositionally biased region" description="Polar residues" evidence="7">
    <location>
        <begin position="1"/>
        <end position="11"/>
    </location>
</feature>
<comment type="caution">
    <text evidence="8">The sequence shown here is derived from an EMBL/GenBank/DDBJ whole genome shotgun (WGS) entry which is preliminary data.</text>
</comment>
<protein>
    <submittedName>
        <fullName evidence="8">Cytochrome P450</fullName>
    </submittedName>
</protein>
<dbReference type="PRINTS" id="PR00359">
    <property type="entry name" value="BP450"/>
</dbReference>
<dbReference type="EMBL" id="JBIRUQ010000003">
    <property type="protein sequence ID" value="MFI1462353.1"/>
    <property type="molecule type" value="Genomic_DNA"/>
</dbReference>
<evidence type="ECO:0000256" key="5">
    <source>
        <dbReference type="ARBA" id="ARBA00023004"/>
    </source>
</evidence>
<evidence type="ECO:0000256" key="6">
    <source>
        <dbReference type="ARBA" id="ARBA00023033"/>
    </source>
</evidence>
<keyword evidence="2" id="KW-0349">Heme</keyword>
<dbReference type="PROSITE" id="PS00086">
    <property type="entry name" value="CYTOCHROME_P450"/>
    <property type="match status" value="1"/>
</dbReference>
<evidence type="ECO:0000256" key="3">
    <source>
        <dbReference type="ARBA" id="ARBA00022723"/>
    </source>
</evidence>
<dbReference type="Proteomes" id="UP001611263">
    <property type="component" value="Unassembled WGS sequence"/>
</dbReference>
<evidence type="ECO:0000256" key="1">
    <source>
        <dbReference type="ARBA" id="ARBA00010617"/>
    </source>
</evidence>
<reference evidence="8 9" key="1">
    <citation type="submission" date="2024-10" db="EMBL/GenBank/DDBJ databases">
        <title>The Natural Products Discovery Center: Release of the First 8490 Sequenced Strains for Exploring Actinobacteria Biosynthetic Diversity.</title>
        <authorList>
            <person name="Kalkreuter E."/>
            <person name="Kautsar S.A."/>
            <person name="Yang D."/>
            <person name="Bader C.D."/>
            <person name="Teijaro C.N."/>
            <person name="Fluegel L."/>
            <person name="Davis C.M."/>
            <person name="Simpson J.R."/>
            <person name="Lauterbach L."/>
            <person name="Steele A.D."/>
            <person name="Gui C."/>
            <person name="Meng S."/>
            <person name="Li G."/>
            <person name="Viehrig K."/>
            <person name="Ye F."/>
            <person name="Su P."/>
            <person name="Kiefer A.F."/>
            <person name="Nichols A."/>
            <person name="Cepeda A.J."/>
            <person name="Yan W."/>
            <person name="Fan B."/>
            <person name="Jiang Y."/>
            <person name="Adhikari A."/>
            <person name="Zheng C.-J."/>
            <person name="Schuster L."/>
            <person name="Cowan T.M."/>
            <person name="Smanski M.J."/>
            <person name="Chevrette M.G."/>
            <person name="De Carvalho L.P.S."/>
            <person name="Shen B."/>
        </authorList>
    </citation>
    <scope>NUCLEOTIDE SEQUENCE [LARGE SCALE GENOMIC DNA]</scope>
    <source>
        <strain evidence="8 9">NPDC020568</strain>
    </source>
</reference>
<gene>
    <name evidence="8" type="ORF">ACH4WX_16680</name>
</gene>
<dbReference type="InterPro" id="IPR002397">
    <property type="entry name" value="Cyt_P450_B"/>
</dbReference>
<keyword evidence="4" id="KW-0560">Oxidoreductase</keyword>
<dbReference type="PANTHER" id="PTHR46696:SF1">
    <property type="entry name" value="CYTOCHROME P450 YJIB-RELATED"/>
    <property type="match status" value="1"/>
</dbReference>
<evidence type="ECO:0000313" key="8">
    <source>
        <dbReference type="EMBL" id="MFI1462353.1"/>
    </source>
</evidence>
<dbReference type="PANTHER" id="PTHR46696">
    <property type="entry name" value="P450, PUTATIVE (EUROFUNG)-RELATED"/>
    <property type="match status" value="1"/>
</dbReference>
<organism evidence="8 9">
    <name type="scientific">Nocardia carnea</name>
    <dbReference type="NCBI Taxonomy" id="37328"/>
    <lineage>
        <taxon>Bacteria</taxon>
        <taxon>Bacillati</taxon>
        <taxon>Actinomycetota</taxon>
        <taxon>Actinomycetes</taxon>
        <taxon>Mycobacteriales</taxon>
        <taxon>Nocardiaceae</taxon>
        <taxon>Nocardia</taxon>
    </lineage>
</organism>
<dbReference type="InterPro" id="IPR017972">
    <property type="entry name" value="Cyt_P450_CS"/>
</dbReference>
<dbReference type="GeneID" id="93505766"/>
<dbReference type="SUPFAM" id="SSF48264">
    <property type="entry name" value="Cytochrome P450"/>
    <property type="match status" value="1"/>
</dbReference>
<evidence type="ECO:0000256" key="2">
    <source>
        <dbReference type="ARBA" id="ARBA00022617"/>
    </source>
</evidence>
<evidence type="ECO:0000256" key="4">
    <source>
        <dbReference type="ARBA" id="ARBA00023002"/>
    </source>
</evidence>
<keyword evidence="9" id="KW-1185">Reference proteome</keyword>
<sequence>MTTQHEPQPQRSAWRGFGEPPPLTGLQRFPTYTEEFAADPHEVYDQMRRQHKTLASVELAPGVPATLVIGYFTAIRINNDDAHFPADPRTWQERVPDDCPVKPMMAYRPNALRSAGDEHRRFRKASVDGIEKINLFNLNSEIEDIAIPQINQFCRLGQADLVGQYAFPLTFAYLNQMVGCPPQIGQDVAQGMAQMFEGANAAEGNALFEGALARLVSLKRTVPGEDLTSRLIAHPADLTDSELVQQLVTIYGAGIEPLTNLIANTLLLMLSDGRFQGEGALTTRDALNELLFKDPPLANFLITYPRQPILVDEVWLPADQPVITSMGACNNDPAIVGAYTDNRSHLAWGTGPHTCPAKSVAYSVAQNAIDQLFDALPEMMLSCRPDELVWRPGGFHRSLAALPVEFPQSGPF</sequence>
<dbReference type="Gene3D" id="1.10.630.10">
    <property type="entry name" value="Cytochrome P450"/>
    <property type="match status" value="1"/>
</dbReference>
<dbReference type="InterPro" id="IPR036396">
    <property type="entry name" value="Cyt_P450_sf"/>
</dbReference>
<keyword evidence="3" id="KW-0479">Metal-binding</keyword>